<protein>
    <recommendedName>
        <fullName evidence="3">Beta-galactosidase</fullName>
    </recommendedName>
</protein>
<sequence>MASARCVGALQISRGQWCFDEVSKSGRKVFGVLRPGGEWLQGELRYRDGERERHGTVRLRFRADLQVMLSNFRDPGQKQPWGPTTVAHSVPLRVPAFVLAAVKKDGSVLRFAAAELRADREHRARGRGTARLLAARGREEPARGPGGGAHRRRAGCAVAPVCGRGLTTPRARDAGF</sequence>
<gene>
    <name evidence="1" type="ORF">PCOR1329_LOCUS63137</name>
</gene>
<proteinExistence type="predicted"/>
<accession>A0ABN9W571</accession>
<dbReference type="Proteomes" id="UP001189429">
    <property type="component" value="Unassembled WGS sequence"/>
</dbReference>
<evidence type="ECO:0008006" key="3">
    <source>
        <dbReference type="Google" id="ProtNLM"/>
    </source>
</evidence>
<comment type="caution">
    <text evidence="1">The sequence shown here is derived from an EMBL/GenBank/DDBJ whole genome shotgun (WGS) entry which is preliminary data.</text>
</comment>
<evidence type="ECO:0000313" key="1">
    <source>
        <dbReference type="EMBL" id="CAK0879815.1"/>
    </source>
</evidence>
<dbReference type="EMBL" id="CAUYUJ010018004">
    <property type="protein sequence ID" value="CAK0879815.1"/>
    <property type="molecule type" value="Genomic_DNA"/>
</dbReference>
<evidence type="ECO:0000313" key="2">
    <source>
        <dbReference type="Proteomes" id="UP001189429"/>
    </source>
</evidence>
<keyword evidence="2" id="KW-1185">Reference proteome</keyword>
<name>A0ABN9W571_9DINO</name>
<organism evidence="1 2">
    <name type="scientific">Prorocentrum cordatum</name>
    <dbReference type="NCBI Taxonomy" id="2364126"/>
    <lineage>
        <taxon>Eukaryota</taxon>
        <taxon>Sar</taxon>
        <taxon>Alveolata</taxon>
        <taxon>Dinophyceae</taxon>
        <taxon>Prorocentrales</taxon>
        <taxon>Prorocentraceae</taxon>
        <taxon>Prorocentrum</taxon>
    </lineage>
</organism>
<reference evidence="1" key="1">
    <citation type="submission" date="2023-10" db="EMBL/GenBank/DDBJ databases">
        <authorList>
            <person name="Chen Y."/>
            <person name="Shah S."/>
            <person name="Dougan E. K."/>
            <person name="Thang M."/>
            <person name="Chan C."/>
        </authorList>
    </citation>
    <scope>NUCLEOTIDE SEQUENCE [LARGE SCALE GENOMIC DNA]</scope>
</reference>